<name>A0AAU8EGL1_9CAUD</name>
<accession>A0AAU8EGL1</accession>
<organism evidence="3">
    <name type="scientific">Acinetobacter phage vB_AbaM-SPA</name>
    <dbReference type="NCBI Taxonomy" id="3161144"/>
    <lineage>
        <taxon>Viruses</taxon>
        <taxon>Duplodnaviria</taxon>
        <taxon>Heunggongvirae</taxon>
        <taxon>Uroviricota</taxon>
        <taxon>Caudoviricetes</taxon>
        <taxon>Obolenskvirus</taxon>
    </lineage>
</organism>
<reference evidence="3" key="1">
    <citation type="submission" date="2024-05" db="EMBL/GenBank/DDBJ databases">
        <title>Genomic characterization and preclinical evaluation of Acinetobacter phage vB_AbaM-SPA against clinical multidrug-resistant Acinetobacter baumannii.</title>
        <authorList>
            <person name="Elshamy A.A."/>
            <person name="Saad B.T."/>
            <person name="Mabrouk S.S."/>
            <person name="Aboshanab K.M."/>
        </authorList>
    </citation>
    <scope>NUCLEOTIDE SEQUENCE</scope>
</reference>
<evidence type="ECO:0000259" key="1">
    <source>
        <dbReference type="Pfam" id="PF05838"/>
    </source>
</evidence>
<dbReference type="InterPro" id="IPR018537">
    <property type="entry name" value="Peptidoglycan-bd_3"/>
</dbReference>
<protein>
    <submittedName>
        <fullName evidence="3">Endolysin</fullName>
    </submittedName>
</protein>
<feature type="domain" description="Peptidoglycan binding" evidence="2">
    <location>
        <begin position="102"/>
        <end position="163"/>
    </location>
</feature>
<dbReference type="Pfam" id="PF09374">
    <property type="entry name" value="PG_binding_3"/>
    <property type="match status" value="1"/>
</dbReference>
<dbReference type="Pfam" id="PF05838">
    <property type="entry name" value="Glyco_hydro_108"/>
    <property type="match status" value="1"/>
</dbReference>
<dbReference type="CDD" id="cd13926">
    <property type="entry name" value="N-acetylmuramidase_GH108"/>
    <property type="match status" value="1"/>
</dbReference>
<dbReference type="SUPFAM" id="SSF53955">
    <property type="entry name" value="Lysozyme-like"/>
    <property type="match status" value="1"/>
</dbReference>
<evidence type="ECO:0000259" key="2">
    <source>
        <dbReference type="Pfam" id="PF09374"/>
    </source>
</evidence>
<feature type="domain" description="TtsA-like Glycoside hydrolase family 108" evidence="1">
    <location>
        <begin position="11"/>
        <end position="98"/>
    </location>
</feature>
<dbReference type="EMBL" id="PP844715">
    <property type="protein sequence ID" value="XCG99021.1"/>
    <property type="molecule type" value="Genomic_DNA"/>
</dbReference>
<dbReference type="InterPro" id="IPR008565">
    <property type="entry name" value="TtsA-like_GH18_dom"/>
</dbReference>
<sequence>MYIMNFDKAFDTTIGHEGGFTLNKNDAGNWTGGKVGVGQLKGTKYGIAANSYPNLDIKNLTLDQAKAIYKRDYWDKAKCDLLPEGLKFHVFDVSVNSGVSRSIKTLQQAAGVKDDGIIGPNTLAAIKAIDEKELLLRFYSFRISFYTSLSSFSNFGKGWMNRVANNLKNRVRIILSLALAVNMIGCTAHSIKNNIHVVVCVQCVN</sequence>
<evidence type="ECO:0000313" key="3">
    <source>
        <dbReference type="EMBL" id="XCG99021.1"/>
    </source>
</evidence>
<dbReference type="InterPro" id="IPR023346">
    <property type="entry name" value="Lysozyme-like_dom_sf"/>
</dbReference>
<proteinExistence type="predicted"/>
<dbReference type="Gene3D" id="1.20.141.10">
    <property type="entry name" value="Chitosanase, subunit A, domain 1"/>
    <property type="match status" value="1"/>
</dbReference>